<dbReference type="Proteomes" id="UP000814140">
    <property type="component" value="Unassembled WGS sequence"/>
</dbReference>
<comment type="caution">
    <text evidence="1">The sequence shown here is derived from an EMBL/GenBank/DDBJ whole genome shotgun (WGS) entry which is preliminary data.</text>
</comment>
<organism evidence="1 2">
    <name type="scientific">Artomyces pyxidatus</name>
    <dbReference type="NCBI Taxonomy" id="48021"/>
    <lineage>
        <taxon>Eukaryota</taxon>
        <taxon>Fungi</taxon>
        <taxon>Dikarya</taxon>
        <taxon>Basidiomycota</taxon>
        <taxon>Agaricomycotina</taxon>
        <taxon>Agaricomycetes</taxon>
        <taxon>Russulales</taxon>
        <taxon>Auriscalpiaceae</taxon>
        <taxon>Artomyces</taxon>
    </lineage>
</organism>
<protein>
    <submittedName>
        <fullName evidence="1">Uncharacterized protein</fullName>
    </submittedName>
</protein>
<sequence length="313" mass="35267">MSFQDLQTSIGCWDFDPLSQSSAISHRRKLIQLRKAALDSPVTRNIVFCVHILRHDAEVKTDMRPLPLFAHSSSLRTVTLEAPLQTTPDAWSQIWIARVASPEANDLGRVILKFSQPSMIPIPDLMDTYWMSCTPPRLLARQEDYIYRMLLAAQGSAVLYYFGLHDVTMPNGEVAYLLAMEYIEGITVAQWTDSLPKCSAHPESNPDVFADRLETLKHALVLVYRSMTAIHASNVIQVYTRGSNMIMHPSAEAPTHVILVDFGLGRTPCSPQEEMTERRKGFMTLFCCKHHSQSLREWTMGGLPADLNDSAFD</sequence>
<gene>
    <name evidence="1" type="ORF">BV25DRAFT_1921000</name>
</gene>
<keyword evidence="2" id="KW-1185">Reference proteome</keyword>
<name>A0ACB8SJ40_9AGAM</name>
<evidence type="ECO:0000313" key="1">
    <source>
        <dbReference type="EMBL" id="KAI0056458.1"/>
    </source>
</evidence>
<evidence type="ECO:0000313" key="2">
    <source>
        <dbReference type="Proteomes" id="UP000814140"/>
    </source>
</evidence>
<accession>A0ACB8SJ40</accession>
<reference evidence="1" key="2">
    <citation type="journal article" date="2022" name="New Phytol.">
        <title>Evolutionary transition to the ectomycorrhizal habit in the genomes of a hyperdiverse lineage of mushroom-forming fungi.</title>
        <authorList>
            <person name="Looney B."/>
            <person name="Miyauchi S."/>
            <person name="Morin E."/>
            <person name="Drula E."/>
            <person name="Courty P.E."/>
            <person name="Kohler A."/>
            <person name="Kuo A."/>
            <person name="LaButti K."/>
            <person name="Pangilinan J."/>
            <person name="Lipzen A."/>
            <person name="Riley R."/>
            <person name="Andreopoulos W."/>
            <person name="He G."/>
            <person name="Johnson J."/>
            <person name="Nolan M."/>
            <person name="Tritt A."/>
            <person name="Barry K.W."/>
            <person name="Grigoriev I.V."/>
            <person name="Nagy L.G."/>
            <person name="Hibbett D."/>
            <person name="Henrissat B."/>
            <person name="Matheny P.B."/>
            <person name="Labbe J."/>
            <person name="Martin F.M."/>
        </authorList>
    </citation>
    <scope>NUCLEOTIDE SEQUENCE</scope>
    <source>
        <strain evidence="1">HHB10654</strain>
    </source>
</reference>
<dbReference type="EMBL" id="MU277264">
    <property type="protein sequence ID" value="KAI0056458.1"/>
    <property type="molecule type" value="Genomic_DNA"/>
</dbReference>
<proteinExistence type="predicted"/>
<reference evidence="1" key="1">
    <citation type="submission" date="2021-03" db="EMBL/GenBank/DDBJ databases">
        <authorList>
            <consortium name="DOE Joint Genome Institute"/>
            <person name="Ahrendt S."/>
            <person name="Looney B.P."/>
            <person name="Miyauchi S."/>
            <person name="Morin E."/>
            <person name="Drula E."/>
            <person name="Courty P.E."/>
            <person name="Chicoki N."/>
            <person name="Fauchery L."/>
            <person name="Kohler A."/>
            <person name="Kuo A."/>
            <person name="Labutti K."/>
            <person name="Pangilinan J."/>
            <person name="Lipzen A."/>
            <person name="Riley R."/>
            <person name="Andreopoulos W."/>
            <person name="He G."/>
            <person name="Johnson J."/>
            <person name="Barry K.W."/>
            <person name="Grigoriev I.V."/>
            <person name="Nagy L."/>
            <person name="Hibbett D."/>
            <person name="Henrissat B."/>
            <person name="Matheny P.B."/>
            <person name="Labbe J."/>
            <person name="Martin F."/>
        </authorList>
    </citation>
    <scope>NUCLEOTIDE SEQUENCE</scope>
    <source>
        <strain evidence="1">HHB10654</strain>
    </source>
</reference>